<sequence length="83" mass="8948">MYSVPLLIILLLQVMTLGGPFGTRLSPVAGPASNLTKSLVPLLRLINYSPSSSPRVVTVIALVLLFLFLPILLFHPMGCRSVC</sequence>
<evidence type="ECO:0000313" key="3">
    <source>
        <dbReference type="EMBL" id="KAB8251891.1"/>
    </source>
</evidence>
<keyword evidence="2" id="KW-0732">Signal</keyword>
<dbReference type="EMBL" id="ML734557">
    <property type="protein sequence ID" value="KAB8251891.1"/>
    <property type="molecule type" value="Genomic_DNA"/>
</dbReference>
<dbReference type="AlphaFoldDB" id="A0A5N6HBI7"/>
<accession>A0A5N6HBI7</accession>
<feature type="chain" id="PRO_5025006126" description="Secreted peptide" evidence="2">
    <location>
        <begin position="19"/>
        <end position="83"/>
    </location>
</feature>
<dbReference type="Proteomes" id="UP000325434">
    <property type="component" value="Unassembled WGS sequence"/>
</dbReference>
<feature type="signal peptide" evidence="2">
    <location>
        <begin position="1"/>
        <end position="18"/>
    </location>
</feature>
<keyword evidence="1" id="KW-1133">Transmembrane helix</keyword>
<keyword evidence="1" id="KW-0812">Transmembrane</keyword>
<feature type="transmembrane region" description="Helical" evidence="1">
    <location>
        <begin position="56"/>
        <end position="74"/>
    </location>
</feature>
<reference evidence="3" key="1">
    <citation type="submission" date="2019-04" db="EMBL/GenBank/DDBJ databases">
        <title>Friends and foes A comparative genomics study of 23 Aspergillus species from section Flavi.</title>
        <authorList>
            <consortium name="DOE Joint Genome Institute"/>
            <person name="Kjaerbolling I."/>
            <person name="Vesth T."/>
            <person name="Frisvad J.C."/>
            <person name="Nybo J.L."/>
            <person name="Theobald S."/>
            <person name="Kildgaard S."/>
            <person name="Isbrandt T."/>
            <person name="Kuo A."/>
            <person name="Sato A."/>
            <person name="Lyhne E.K."/>
            <person name="Kogle M.E."/>
            <person name="Wiebenga A."/>
            <person name="Kun R.S."/>
            <person name="Lubbers R.J."/>
            <person name="Makela M.R."/>
            <person name="Barry K."/>
            <person name="Chovatia M."/>
            <person name="Clum A."/>
            <person name="Daum C."/>
            <person name="Haridas S."/>
            <person name="He G."/>
            <person name="LaButti K."/>
            <person name="Lipzen A."/>
            <person name="Mondo S."/>
            <person name="Riley R."/>
            <person name="Salamov A."/>
            <person name="Simmons B.A."/>
            <person name="Magnuson J.K."/>
            <person name="Henrissat B."/>
            <person name="Mortensen U.H."/>
            <person name="Larsen T.O."/>
            <person name="Devries R.P."/>
            <person name="Grigoriev I.V."/>
            <person name="Machida M."/>
            <person name="Baker S.E."/>
            <person name="Andersen M.R."/>
        </authorList>
    </citation>
    <scope>NUCLEOTIDE SEQUENCE [LARGE SCALE GENOMIC DNA]</scope>
    <source>
        <strain evidence="3">CBS 121.62</strain>
    </source>
</reference>
<keyword evidence="1" id="KW-0472">Membrane</keyword>
<name>A0A5N6HBI7_ASPFL</name>
<protein>
    <recommendedName>
        <fullName evidence="4">Secreted peptide</fullName>
    </recommendedName>
</protein>
<evidence type="ECO:0008006" key="4">
    <source>
        <dbReference type="Google" id="ProtNLM"/>
    </source>
</evidence>
<organism evidence="3">
    <name type="scientific">Aspergillus flavus</name>
    <dbReference type="NCBI Taxonomy" id="5059"/>
    <lineage>
        <taxon>Eukaryota</taxon>
        <taxon>Fungi</taxon>
        <taxon>Dikarya</taxon>
        <taxon>Ascomycota</taxon>
        <taxon>Pezizomycotina</taxon>
        <taxon>Eurotiomycetes</taxon>
        <taxon>Eurotiomycetidae</taxon>
        <taxon>Eurotiales</taxon>
        <taxon>Aspergillaceae</taxon>
        <taxon>Aspergillus</taxon>
        <taxon>Aspergillus subgen. Circumdati</taxon>
    </lineage>
</organism>
<proteinExistence type="predicted"/>
<evidence type="ECO:0000256" key="2">
    <source>
        <dbReference type="SAM" id="SignalP"/>
    </source>
</evidence>
<gene>
    <name evidence="3" type="ORF">BDV35DRAFT_274052</name>
</gene>
<evidence type="ECO:0000256" key="1">
    <source>
        <dbReference type="SAM" id="Phobius"/>
    </source>
</evidence>